<name>A0A7W8JZ40_9DEIO</name>
<evidence type="ECO:0000313" key="9">
    <source>
        <dbReference type="Proteomes" id="UP000552709"/>
    </source>
</evidence>
<evidence type="ECO:0000256" key="6">
    <source>
        <dbReference type="PROSITE-ProRule" id="PRU00169"/>
    </source>
</evidence>
<dbReference type="Gene3D" id="3.40.50.2300">
    <property type="match status" value="1"/>
</dbReference>
<evidence type="ECO:0000256" key="1">
    <source>
        <dbReference type="ARBA" id="ARBA00022553"/>
    </source>
</evidence>
<feature type="modified residue" description="4-aspartylphosphate" evidence="6">
    <location>
        <position position="54"/>
    </location>
</feature>
<dbReference type="AlphaFoldDB" id="A0A7W8JZ40"/>
<dbReference type="EMBL" id="JACHFL010000023">
    <property type="protein sequence ID" value="MBB5365886.1"/>
    <property type="molecule type" value="Genomic_DNA"/>
</dbReference>
<keyword evidence="1 6" id="KW-0597">Phosphoprotein</keyword>
<gene>
    <name evidence="8" type="ORF">HNQ08_005012</name>
</gene>
<organism evidence="8 9">
    <name type="scientific">Deinococcus humi</name>
    <dbReference type="NCBI Taxonomy" id="662880"/>
    <lineage>
        <taxon>Bacteria</taxon>
        <taxon>Thermotogati</taxon>
        <taxon>Deinococcota</taxon>
        <taxon>Deinococci</taxon>
        <taxon>Deinococcales</taxon>
        <taxon>Deinococcaceae</taxon>
        <taxon>Deinococcus</taxon>
    </lineage>
</organism>
<keyword evidence="4" id="KW-0238">DNA-binding</keyword>
<dbReference type="CDD" id="cd00156">
    <property type="entry name" value="REC"/>
    <property type="match status" value="1"/>
</dbReference>
<comment type="caution">
    <text evidence="8">The sequence shown here is derived from an EMBL/GenBank/DDBJ whole genome shotgun (WGS) entry which is preliminary data.</text>
</comment>
<keyword evidence="2" id="KW-0902">Two-component regulatory system</keyword>
<feature type="domain" description="Response regulatory" evidence="7">
    <location>
        <begin position="3"/>
        <end position="119"/>
    </location>
</feature>
<dbReference type="GO" id="GO:0032993">
    <property type="term" value="C:protein-DNA complex"/>
    <property type="evidence" value="ECO:0007669"/>
    <property type="project" value="TreeGrafter"/>
</dbReference>
<protein>
    <submittedName>
        <fullName evidence="8">CheY-like chemotaxis protein</fullName>
    </submittedName>
</protein>
<proteinExistence type="predicted"/>
<reference evidence="8 9" key="1">
    <citation type="submission" date="2020-08" db="EMBL/GenBank/DDBJ databases">
        <title>Genomic Encyclopedia of Type Strains, Phase IV (KMG-IV): sequencing the most valuable type-strain genomes for metagenomic binning, comparative biology and taxonomic classification.</title>
        <authorList>
            <person name="Goeker M."/>
        </authorList>
    </citation>
    <scope>NUCLEOTIDE SEQUENCE [LARGE SCALE GENOMIC DNA]</scope>
    <source>
        <strain evidence="8 9">DSM 27939</strain>
    </source>
</reference>
<evidence type="ECO:0000256" key="4">
    <source>
        <dbReference type="ARBA" id="ARBA00023125"/>
    </source>
</evidence>
<dbReference type="PANTHER" id="PTHR48111">
    <property type="entry name" value="REGULATOR OF RPOS"/>
    <property type="match status" value="1"/>
</dbReference>
<accession>A0A7W8JZ40</accession>
<dbReference type="InterPro" id="IPR011006">
    <property type="entry name" value="CheY-like_superfamily"/>
</dbReference>
<evidence type="ECO:0000313" key="8">
    <source>
        <dbReference type="EMBL" id="MBB5365886.1"/>
    </source>
</evidence>
<dbReference type="InterPro" id="IPR039420">
    <property type="entry name" value="WalR-like"/>
</dbReference>
<evidence type="ECO:0000259" key="7">
    <source>
        <dbReference type="PROSITE" id="PS50110"/>
    </source>
</evidence>
<dbReference type="GO" id="GO:0000156">
    <property type="term" value="F:phosphorelay response regulator activity"/>
    <property type="evidence" value="ECO:0007669"/>
    <property type="project" value="TreeGrafter"/>
</dbReference>
<dbReference type="PANTHER" id="PTHR48111:SF1">
    <property type="entry name" value="TWO-COMPONENT RESPONSE REGULATOR ORR33"/>
    <property type="match status" value="1"/>
</dbReference>
<dbReference type="Pfam" id="PF00072">
    <property type="entry name" value="Response_reg"/>
    <property type="match status" value="1"/>
</dbReference>
<sequence length="120" mass="12754">MMRVLLIEDHPADVLLLQASLELIGLEWTLDDAPTFAEAARRWPGGNFGMLVLDLNLPDGHGLELLARALELASGTPVVVLSGLANREVAAQAVGLGARAYVIKGLDAAEELQQIVAQFA</sequence>
<dbReference type="InterPro" id="IPR001789">
    <property type="entry name" value="Sig_transdc_resp-reg_receiver"/>
</dbReference>
<evidence type="ECO:0000256" key="2">
    <source>
        <dbReference type="ARBA" id="ARBA00023012"/>
    </source>
</evidence>
<evidence type="ECO:0000256" key="3">
    <source>
        <dbReference type="ARBA" id="ARBA00023015"/>
    </source>
</evidence>
<dbReference type="PROSITE" id="PS50110">
    <property type="entry name" value="RESPONSE_REGULATORY"/>
    <property type="match status" value="1"/>
</dbReference>
<dbReference type="GO" id="GO:0006355">
    <property type="term" value="P:regulation of DNA-templated transcription"/>
    <property type="evidence" value="ECO:0007669"/>
    <property type="project" value="TreeGrafter"/>
</dbReference>
<dbReference type="Proteomes" id="UP000552709">
    <property type="component" value="Unassembled WGS sequence"/>
</dbReference>
<dbReference type="SMART" id="SM00448">
    <property type="entry name" value="REC"/>
    <property type="match status" value="1"/>
</dbReference>
<keyword evidence="3" id="KW-0805">Transcription regulation</keyword>
<dbReference type="GO" id="GO:0005829">
    <property type="term" value="C:cytosol"/>
    <property type="evidence" value="ECO:0007669"/>
    <property type="project" value="TreeGrafter"/>
</dbReference>
<keyword evidence="9" id="KW-1185">Reference proteome</keyword>
<keyword evidence="5" id="KW-0804">Transcription</keyword>
<dbReference type="SUPFAM" id="SSF52172">
    <property type="entry name" value="CheY-like"/>
    <property type="match status" value="1"/>
</dbReference>
<dbReference type="GO" id="GO:0000976">
    <property type="term" value="F:transcription cis-regulatory region binding"/>
    <property type="evidence" value="ECO:0007669"/>
    <property type="project" value="TreeGrafter"/>
</dbReference>
<evidence type="ECO:0000256" key="5">
    <source>
        <dbReference type="ARBA" id="ARBA00023163"/>
    </source>
</evidence>